<keyword evidence="2" id="KW-0482">Metalloprotease</keyword>
<dbReference type="OrthoDB" id="9785431at2"/>
<feature type="transmembrane region" description="Helical" evidence="1">
    <location>
        <begin position="243"/>
        <end position="264"/>
    </location>
</feature>
<dbReference type="RefSeq" id="WP_146565434.1">
    <property type="nucleotide sequence ID" value="NZ_VOHL01000001.1"/>
</dbReference>
<keyword evidence="1" id="KW-0812">Transmembrane</keyword>
<keyword evidence="2" id="KW-0645">Protease</keyword>
<dbReference type="EMBL" id="VOHL01000001">
    <property type="protein sequence ID" value="TWS98657.1"/>
    <property type="molecule type" value="Genomic_DNA"/>
</dbReference>
<evidence type="ECO:0000256" key="1">
    <source>
        <dbReference type="SAM" id="Phobius"/>
    </source>
</evidence>
<feature type="transmembrane region" description="Helical" evidence="1">
    <location>
        <begin position="75"/>
        <end position="93"/>
    </location>
</feature>
<dbReference type="InterPro" id="IPR026898">
    <property type="entry name" value="PrsW"/>
</dbReference>
<organism evidence="2 3">
    <name type="scientific">Streptococcus cuniculipharyngis</name>
    <dbReference type="NCBI Taxonomy" id="1562651"/>
    <lineage>
        <taxon>Bacteria</taxon>
        <taxon>Bacillati</taxon>
        <taxon>Bacillota</taxon>
        <taxon>Bacilli</taxon>
        <taxon>Lactobacillales</taxon>
        <taxon>Streptococcaceae</taxon>
        <taxon>Streptococcus</taxon>
    </lineage>
</organism>
<feature type="transmembrane region" description="Helical" evidence="1">
    <location>
        <begin position="40"/>
        <end position="63"/>
    </location>
</feature>
<dbReference type="AlphaFoldDB" id="A0A5C5SC39"/>
<accession>A0A5C5SC39</accession>
<dbReference type="GO" id="GO:0008237">
    <property type="term" value="F:metallopeptidase activity"/>
    <property type="evidence" value="ECO:0007669"/>
    <property type="project" value="UniProtKB-KW"/>
</dbReference>
<gene>
    <name evidence="2" type="ORF">FRX57_00065</name>
</gene>
<sequence length="265" mass="29693">MNQLQLTRKQWSLIGLLLLATCYGIDYEIETLTGGNPSLSLYPYVILASLLISIYLVPFIIYLRKAQQNWQIPSFVLPLTFFVSLFASSWTAVEGNDLLASFWAIFLDKKFLADWEMALTAPLIEELVKTGIAICLLAIFGKWDKKWAFLLGITTGMGFQVIEDIEYIYLGGLEKLSNTIPSALYRIAGSLSSHYLYTALLTVGVALLISQSKQVSKSKIWLWILAPVICHFFWNSPLNVGPVSAIISSLSLLIFLDMVLYVMAD</sequence>
<keyword evidence="2" id="KW-0378">Hydrolase</keyword>
<reference evidence="2 3" key="1">
    <citation type="submission" date="2019-08" db="EMBL/GenBank/DDBJ databases">
        <authorList>
            <person name="Lei W."/>
        </authorList>
    </citation>
    <scope>NUCLEOTIDE SEQUENCE [LARGE SCALE GENOMIC DNA]</scope>
    <source>
        <strain evidence="2 3">CCUG 66496</strain>
    </source>
</reference>
<feature type="transmembrane region" description="Helical" evidence="1">
    <location>
        <begin position="117"/>
        <end position="140"/>
    </location>
</feature>
<comment type="caution">
    <text evidence="2">The sequence shown here is derived from an EMBL/GenBank/DDBJ whole genome shotgun (WGS) entry which is preliminary data.</text>
</comment>
<keyword evidence="3" id="KW-1185">Reference proteome</keyword>
<dbReference type="Proteomes" id="UP000317430">
    <property type="component" value="Unassembled WGS sequence"/>
</dbReference>
<dbReference type="GO" id="GO:0006508">
    <property type="term" value="P:proteolysis"/>
    <property type="evidence" value="ECO:0007669"/>
    <property type="project" value="UniProtKB-KW"/>
</dbReference>
<name>A0A5C5SC39_9STRE</name>
<proteinExistence type="predicted"/>
<dbReference type="Pfam" id="PF13367">
    <property type="entry name" value="PrsW-protease"/>
    <property type="match status" value="1"/>
</dbReference>
<keyword evidence="1" id="KW-0472">Membrane</keyword>
<keyword evidence="1" id="KW-1133">Transmembrane helix</keyword>
<protein>
    <submittedName>
        <fullName evidence="2">PrsW family intramembrane metalloprotease</fullName>
    </submittedName>
</protein>
<feature type="transmembrane region" description="Helical" evidence="1">
    <location>
        <begin position="147"/>
        <end position="163"/>
    </location>
</feature>
<feature type="transmembrane region" description="Helical" evidence="1">
    <location>
        <begin position="183"/>
        <end position="208"/>
    </location>
</feature>
<feature type="transmembrane region" description="Helical" evidence="1">
    <location>
        <begin position="220"/>
        <end position="237"/>
    </location>
</feature>
<evidence type="ECO:0000313" key="2">
    <source>
        <dbReference type="EMBL" id="TWS98657.1"/>
    </source>
</evidence>
<evidence type="ECO:0000313" key="3">
    <source>
        <dbReference type="Proteomes" id="UP000317430"/>
    </source>
</evidence>